<gene>
    <name evidence="2" type="ORF">ACFOMH_04540</name>
</gene>
<proteinExistence type="predicted"/>
<dbReference type="InterPro" id="IPR036844">
    <property type="entry name" value="Hint_dom_sf"/>
</dbReference>
<reference evidence="3" key="1">
    <citation type="journal article" date="2019" name="Int. J. Syst. Evol. Microbiol.">
        <title>The Global Catalogue of Microorganisms (GCM) 10K type strain sequencing project: providing services to taxonomists for standard genome sequencing and annotation.</title>
        <authorList>
            <consortium name="The Broad Institute Genomics Platform"/>
            <consortium name="The Broad Institute Genome Sequencing Center for Infectious Disease"/>
            <person name="Wu L."/>
            <person name="Ma J."/>
        </authorList>
    </citation>
    <scope>NUCLEOTIDE SEQUENCE [LARGE SCALE GENOMIC DNA]</scope>
    <source>
        <strain evidence="3">KCTC 42899</strain>
    </source>
</reference>
<keyword evidence="3" id="KW-1185">Reference proteome</keyword>
<dbReference type="SUPFAM" id="SSF51294">
    <property type="entry name" value="Hedgehog/intein (Hint) domain"/>
    <property type="match status" value="1"/>
</dbReference>
<comment type="caution">
    <text evidence="2">The sequence shown here is derived from an EMBL/GenBank/DDBJ whole genome shotgun (WGS) entry which is preliminary data.</text>
</comment>
<dbReference type="RefSeq" id="WP_377742901.1">
    <property type="nucleotide sequence ID" value="NZ_JBHRXJ010000002.1"/>
</dbReference>
<feature type="domain" description="Hedgehog/Intein (Hint)" evidence="1">
    <location>
        <begin position="118"/>
        <end position="259"/>
    </location>
</feature>
<dbReference type="Proteomes" id="UP001595721">
    <property type="component" value="Unassembled WGS sequence"/>
</dbReference>
<dbReference type="PROSITE" id="PS00018">
    <property type="entry name" value="EF_HAND_1"/>
    <property type="match status" value="1"/>
</dbReference>
<sequence length="310" mass="33362">MPIVTIQVYRTTVVNGVATASQPFALQVNDADNSGSITRDEWVRYTGDSAGHIGGSVGGVPALWDGTDGTLSTKSSGFLYTAEPLPITAPENATQVQNILRQIVHAPKYDVRLADLEICFLSGTMIDTPEGPRAVETLRGGDLVMTRDHGPQPLVWTSSSLVSREDLDRAPNKRPIQIAAGALGDGLPRKTVEVSPQHRVMVCHDGREYLISARHLMMAGLPGVSARRDDNEFTLIHIACADHQIVLAEGAPMETFFTGVMAVRALGLPQRLSLMIALPELAMGGNPMTPARPFIKHHDYARMLTPGTAA</sequence>
<protein>
    <submittedName>
        <fullName evidence="2">Hint domain-containing protein</fullName>
    </submittedName>
</protein>
<name>A0ABV7R2T5_9RHOB</name>
<dbReference type="EMBL" id="JBHRXJ010000002">
    <property type="protein sequence ID" value="MFC3527432.1"/>
    <property type="molecule type" value="Genomic_DNA"/>
</dbReference>
<evidence type="ECO:0000313" key="3">
    <source>
        <dbReference type="Proteomes" id="UP001595721"/>
    </source>
</evidence>
<dbReference type="Pfam" id="PF13403">
    <property type="entry name" value="Hint_2"/>
    <property type="match status" value="1"/>
</dbReference>
<organism evidence="2 3">
    <name type="scientific">Paracoccus mangrovi</name>
    <dbReference type="NCBI Taxonomy" id="1715645"/>
    <lineage>
        <taxon>Bacteria</taxon>
        <taxon>Pseudomonadati</taxon>
        <taxon>Pseudomonadota</taxon>
        <taxon>Alphaproteobacteria</taxon>
        <taxon>Rhodobacterales</taxon>
        <taxon>Paracoccaceae</taxon>
        <taxon>Paracoccus</taxon>
    </lineage>
</organism>
<dbReference type="InterPro" id="IPR018247">
    <property type="entry name" value="EF_Hand_1_Ca_BS"/>
</dbReference>
<evidence type="ECO:0000259" key="1">
    <source>
        <dbReference type="Pfam" id="PF13403"/>
    </source>
</evidence>
<dbReference type="Gene3D" id="2.170.16.10">
    <property type="entry name" value="Hedgehog/Intein (Hint) domain"/>
    <property type="match status" value="1"/>
</dbReference>
<dbReference type="InterPro" id="IPR028992">
    <property type="entry name" value="Hedgehog/Intein_dom"/>
</dbReference>
<accession>A0ABV7R2T5</accession>
<evidence type="ECO:0000313" key="2">
    <source>
        <dbReference type="EMBL" id="MFC3527432.1"/>
    </source>
</evidence>